<dbReference type="Pfam" id="PF13525">
    <property type="entry name" value="YfiO"/>
    <property type="match status" value="1"/>
</dbReference>
<feature type="repeat" description="TPR" evidence="4">
    <location>
        <begin position="183"/>
        <end position="216"/>
    </location>
</feature>
<evidence type="ECO:0000256" key="2">
    <source>
        <dbReference type="ARBA" id="ARBA00023136"/>
    </source>
</evidence>
<dbReference type="InterPro" id="IPR011990">
    <property type="entry name" value="TPR-like_helical_dom_sf"/>
</dbReference>
<dbReference type="InterPro" id="IPR019734">
    <property type="entry name" value="TPR_rpt"/>
</dbReference>
<keyword evidence="4" id="KW-0802">TPR repeat</keyword>
<accession>E1QIT3</accession>
<dbReference type="KEGG" id="dbr:Deba_1138"/>
<keyword evidence="1" id="KW-0732">Signal</keyword>
<feature type="compositionally biased region" description="Basic and acidic residues" evidence="5">
    <location>
        <begin position="249"/>
        <end position="280"/>
    </location>
</feature>
<dbReference type="EMBL" id="CP002085">
    <property type="protein sequence ID" value="ADK84506.1"/>
    <property type="molecule type" value="Genomic_DNA"/>
</dbReference>
<feature type="repeat" description="TPR" evidence="4">
    <location>
        <begin position="87"/>
        <end position="120"/>
    </location>
</feature>
<gene>
    <name evidence="7" type="ordered locus">Deba_1138</name>
</gene>
<keyword evidence="3" id="KW-0998">Cell outer membrane</keyword>
<dbReference type="HOGENOM" id="CLU_065982_2_1_7"/>
<dbReference type="NCBIfam" id="TIGR03302">
    <property type="entry name" value="OM_YfiO"/>
    <property type="match status" value="1"/>
</dbReference>
<feature type="region of interest" description="Disordered" evidence="5">
    <location>
        <begin position="240"/>
        <end position="280"/>
    </location>
</feature>
<proteinExistence type="inferred from homology"/>
<dbReference type="InterPro" id="IPR039565">
    <property type="entry name" value="BamD-like"/>
</dbReference>
<dbReference type="PANTHER" id="PTHR37423:SF6">
    <property type="entry name" value="CELL DIVISION COORDINATOR CPOB"/>
    <property type="match status" value="1"/>
</dbReference>
<dbReference type="HAMAP" id="MF_00922">
    <property type="entry name" value="OM_assembly_BamD"/>
    <property type="match status" value="1"/>
</dbReference>
<keyword evidence="7" id="KW-0449">Lipoprotein</keyword>
<dbReference type="PROSITE" id="PS51257">
    <property type="entry name" value="PROKAR_LIPOPROTEIN"/>
    <property type="match status" value="1"/>
</dbReference>
<sequence length="280" mass="31575">MSKALRLIIAAGMIAALGLVGGCSTVKGWVGNLGFGGGGDGAVEAFDTPAQVLATEAEQAYQEGNYEEAAETFQQLKDRFPYSKFALLADLRLGDAYFKDERYDEAILAYEDFIRLHPKNEGVPYAMYQIGMVYHEQMLTPDRDPTFARKAMEAFQKLMREYPKNEWSVKAVPRFQESAARAAAHDLAVGKFYYNTGKYPAAIYRFKRVMTQYPDVGLYDEAMSALQRAQADYDEQLAEEAEEYAGLSEEEKKALEDEKRQKEDSSKPFADEGRREDSNF</sequence>
<organism evidence="7 8">
    <name type="scientific">Desulfarculus baarsii (strain ATCC 33931 / DSM 2075 / LMG 7858 / VKM B-1802 / 2st14)</name>
    <dbReference type="NCBI Taxonomy" id="644282"/>
    <lineage>
        <taxon>Bacteria</taxon>
        <taxon>Pseudomonadati</taxon>
        <taxon>Thermodesulfobacteriota</taxon>
        <taxon>Desulfarculia</taxon>
        <taxon>Desulfarculales</taxon>
        <taxon>Desulfarculaceae</taxon>
        <taxon>Desulfarculus</taxon>
    </lineage>
</organism>
<dbReference type="AlphaFoldDB" id="E1QIT3"/>
<evidence type="ECO:0000313" key="8">
    <source>
        <dbReference type="Proteomes" id="UP000009047"/>
    </source>
</evidence>
<keyword evidence="2" id="KW-0472">Membrane</keyword>
<evidence type="ECO:0000256" key="5">
    <source>
        <dbReference type="SAM" id="MobiDB-lite"/>
    </source>
</evidence>
<dbReference type="SMART" id="SM00028">
    <property type="entry name" value="TPR"/>
    <property type="match status" value="3"/>
</dbReference>
<name>E1QIT3_DESB2</name>
<dbReference type="Gene3D" id="1.25.40.10">
    <property type="entry name" value="Tetratricopeptide repeat domain"/>
    <property type="match status" value="1"/>
</dbReference>
<dbReference type="STRING" id="644282.Deba_1138"/>
<keyword evidence="8" id="KW-1185">Reference proteome</keyword>
<evidence type="ECO:0000256" key="4">
    <source>
        <dbReference type="PROSITE-ProRule" id="PRU00339"/>
    </source>
</evidence>
<dbReference type="SUPFAM" id="SSF48452">
    <property type="entry name" value="TPR-like"/>
    <property type="match status" value="1"/>
</dbReference>
<dbReference type="InterPro" id="IPR017689">
    <property type="entry name" value="BamD"/>
</dbReference>
<feature type="domain" description="Outer membrane lipoprotein BamD-like" evidence="6">
    <location>
        <begin position="48"/>
        <end position="233"/>
    </location>
</feature>
<evidence type="ECO:0000256" key="3">
    <source>
        <dbReference type="ARBA" id="ARBA00023237"/>
    </source>
</evidence>
<dbReference type="eggNOG" id="COG4105">
    <property type="taxonomic scope" value="Bacteria"/>
</dbReference>
<dbReference type="OrthoDB" id="9781894at2"/>
<reference evidence="7 8" key="1">
    <citation type="journal article" date="2010" name="Stand. Genomic Sci.">
        <title>Complete genome sequence of Desulfarculus baarsii type strain (2st14).</title>
        <authorList>
            <person name="Sun H."/>
            <person name="Spring S."/>
            <person name="Lapidus A."/>
            <person name="Davenport K."/>
            <person name="Del Rio T.G."/>
            <person name="Tice H."/>
            <person name="Nolan M."/>
            <person name="Copeland A."/>
            <person name="Cheng J.F."/>
            <person name="Lucas S."/>
            <person name="Tapia R."/>
            <person name="Goodwin L."/>
            <person name="Pitluck S."/>
            <person name="Ivanova N."/>
            <person name="Pagani I."/>
            <person name="Mavromatis K."/>
            <person name="Ovchinnikova G."/>
            <person name="Pati A."/>
            <person name="Chen A."/>
            <person name="Palaniappan K."/>
            <person name="Hauser L."/>
            <person name="Chang Y.J."/>
            <person name="Jeffries C.D."/>
            <person name="Detter J.C."/>
            <person name="Han C."/>
            <person name="Rohde M."/>
            <person name="Brambilla E."/>
            <person name="Goker M."/>
            <person name="Woyke T."/>
            <person name="Bristow J."/>
            <person name="Eisen J.A."/>
            <person name="Markowitz V."/>
            <person name="Hugenholtz P."/>
            <person name="Kyrpides N.C."/>
            <person name="Klenk H.P."/>
            <person name="Land M."/>
        </authorList>
    </citation>
    <scope>NUCLEOTIDE SEQUENCE [LARGE SCALE GENOMIC DNA]</scope>
    <source>
        <strain evidence="8">ATCC 33931 / DSM 2075 / LMG 7858 / VKM B-1802 / 2st14</strain>
    </source>
</reference>
<dbReference type="Proteomes" id="UP000009047">
    <property type="component" value="Chromosome"/>
</dbReference>
<protein>
    <submittedName>
        <fullName evidence="7">Outer membrane assembly lipoprotein YfiO</fullName>
    </submittedName>
</protein>
<dbReference type="PANTHER" id="PTHR37423">
    <property type="entry name" value="SOLUBLE LYTIC MUREIN TRANSGLYCOSYLASE-RELATED"/>
    <property type="match status" value="1"/>
</dbReference>
<evidence type="ECO:0000313" key="7">
    <source>
        <dbReference type="EMBL" id="ADK84506.1"/>
    </source>
</evidence>
<evidence type="ECO:0000256" key="1">
    <source>
        <dbReference type="ARBA" id="ARBA00022729"/>
    </source>
</evidence>
<dbReference type="PROSITE" id="PS50005">
    <property type="entry name" value="TPR"/>
    <property type="match status" value="2"/>
</dbReference>
<evidence type="ECO:0000259" key="6">
    <source>
        <dbReference type="Pfam" id="PF13525"/>
    </source>
</evidence>
<dbReference type="RefSeq" id="WP_013257960.1">
    <property type="nucleotide sequence ID" value="NC_014365.1"/>
</dbReference>